<accession>F7YEQ0</accession>
<evidence type="ECO:0000256" key="1">
    <source>
        <dbReference type="SAM" id="MobiDB-lite"/>
    </source>
</evidence>
<name>F7YEQ0_MESOW</name>
<evidence type="ECO:0000313" key="3">
    <source>
        <dbReference type="Proteomes" id="UP000001623"/>
    </source>
</evidence>
<dbReference type="Proteomes" id="UP000001623">
    <property type="component" value="Chromosome"/>
</dbReference>
<evidence type="ECO:0000313" key="2">
    <source>
        <dbReference type="EMBL" id="AEH87933.1"/>
    </source>
</evidence>
<dbReference type="EMBL" id="CP002279">
    <property type="protein sequence ID" value="AEH87933.1"/>
    <property type="molecule type" value="Genomic_DNA"/>
</dbReference>
<protein>
    <submittedName>
        <fullName evidence="2">Uncharacterized protein</fullName>
    </submittedName>
</protein>
<proteinExistence type="predicted"/>
<feature type="region of interest" description="Disordered" evidence="1">
    <location>
        <begin position="87"/>
        <end position="111"/>
    </location>
</feature>
<dbReference type="KEGG" id="mop:Mesop_3487"/>
<dbReference type="STRING" id="536019.Mesop_3487"/>
<organism evidence="2 3">
    <name type="scientific">Mesorhizobium opportunistum (strain LMG 24607 / HAMBI 3007 / WSM2075)</name>
    <dbReference type="NCBI Taxonomy" id="536019"/>
    <lineage>
        <taxon>Bacteria</taxon>
        <taxon>Pseudomonadati</taxon>
        <taxon>Pseudomonadota</taxon>
        <taxon>Alphaproteobacteria</taxon>
        <taxon>Hyphomicrobiales</taxon>
        <taxon>Phyllobacteriaceae</taxon>
        <taxon>Mesorhizobium</taxon>
    </lineage>
</organism>
<dbReference type="HOGENOM" id="CLU_2155331_0_0_5"/>
<gene>
    <name evidence="2" type="ordered locus">Mesop_3487</name>
</gene>
<reference evidence="2 3" key="1">
    <citation type="submission" date="2010-10" db="EMBL/GenBank/DDBJ databases">
        <title>Complete sequence of Mesorhizobium opportunistum WSM2075.</title>
        <authorList>
            <consortium name="US DOE Joint Genome Institute"/>
            <person name="Lucas S."/>
            <person name="Copeland A."/>
            <person name="Lapidus A."/>
            <person name="Cheng J.-F."/>
            <person name="Bruce D."/>
            <person name="Goodwin L."/>
            <person name="Pitluck S."/>
            <person name="Chertkov O."/>
            <person name="Misra M."/>
            <person name="Detter J.C."/>
            <person name="Han C."/>
            <person name="Tapia R."/>
            <person name="Land M."/>
            <person name="Hauser L."/>
            <person name="Kyrpides N."/>
            <person name="Ovchinnikova G."/>
            <person name="Mavrommatis K.M."/>
            <person name="Tiwari R.P."/>
            <person name="Howieson J.G."/>
            <person name="O'Hara G.W."/>
            <person name="Nandasena K.G."/>
            <person name="Woyke T."/>
        </authorList>
    </citation>
    <scope>NUCLEOTIDE SEQUENCE [LARGE SCALE GENOMIC DNA]</scope>
    <source>
        <strain evidence="3">LMG 24607 / HAMBI 3007 / WSM2075</strain>
    </source>
</reference>
<sequence>MMIEGSEERAAQRAFVILGRSKREAACADPRIRAATLAEKCKRLRILAKQSEAQVAMFRTAAERRGSGMDPRVCAASLRSLLRPRMTKRKAPGLRFAPATLSPAGRGEGER</sequence>
<dbReference type="AlphaFoldDB" id="F7YEQ0"/>